<evidence type="ECO:0000256" key="5">
    <source>
        <dbReference type="ARBA" id="ARBA00023136"/>
    </source>
</evidence>
<dbReference type="Pfam" id="PF00535">
    <property type="entry name" value="Glycos_transf_2"/>
    <property type="match status" value="1"/>
</dbReference>
<dbReference type="SUPFAM" id="SSF53448">
    <property type="entry name" value="Nucleotide-diphospho-sugar transferases"/>
    <property type="match status" value="1"/>
</dbReference>
<evidence type="ECO:0000259" key="7">
    <source>
        <dbReference type="Pfam" id="PF00535"/>
    </source>
</evidence>
<organism evidence="8">
    <name type="scientific">marine sediment metagenome</name>
    <dbReference type="NCBI Taxonomy" id="412755"/>
    <lineage>
        <taxon>unclassified sequences</taxon>
        <taxon>metagenomes</taxon>
        <taxon>ecological metagenomes</taxon>
    </lineage>
</organism>
<dbReference type="EMBL" id="LAZR01007094">
    <property type="protein sequence ID" value="KKM87492.1"/>
    <property type="molecule type" value="Genomic_DNA"/>
</dbReference>
<evidence type="ECO:0000313" key="8">
    <source>
        <dbReference type="EMBL" id="KKM87492.1"/>
    </source>
</evidence>
<keyword evidence="6" id="KW-1133">Transmembrane helix</keyword>
<evidence type="ECO:0000256" key="2">
    <source>
        <dbReference type="ARBA" id="ARBA00022475"/>
    </source>
</evidence>
<dbReference type="Gene3D" id="3.90.550.10">
    <property type="entry name" value="Spore Coat Polysaccharide Biosynthesis Protein SpsA, Chain A"/>
    <property type="match status" value="1"/>
</dbReference>
<evidence type="ECO:0000256" key="1">
    <source>
        <dbReference type="ARBA" id="ARBA00004236"/>
    </source>
</evidence>
<protein>
    <recommendedName>
        <fullName evidence="7">Glycosyltransferase 2-like domain-containing protein</fullName>
    </recommendedName>
</protein>
<keyword evidence="6" id="KW-0812">Transmembrane</keyword>
<comment type="caution">
    <text evidence="8">The sequence shown here is derived from an EMBL/GenBank/DDBJ whole genome shotgun (WGS) entry which is preliminary data.</text>
</comment>
<dbReference type="InterPro" id="IPR001173">
    <property type="entry name" value="Glyco_trans_2-like"/>
</dbReference>
<feature type="transmembrane region" description="Helical" evidence="6">
    <location>
        <begin position="238"/>
        <end position="258"/>
    </location>
</feature>
<evidence type="ECO:0000256" key="4">
    <source>
        <dbReference type="ARBA" id="ARBA00022679"/>
    </source>
</evidence>
<keyword evidence="5 6" id="KW-0472">Membrane</keyword>
<evidence type="ECO:0000256" key="3">
    <source>
        <dbReference type="ARBA" id="ARBA00022676"/>
    </source>
</evidence>
<dbReference type="GO" id="GO:0005886">
    <property type="term" value="C:plasma membrane"/>
    <property type="evidence" value="ECO:0007669"/>
    <property type="project" value="UniProtKB-SubCell"/>
</dbReference>
<keyword evidence="2" id="KW-1003">Cell membrane</keyword>
<keyword evidence="4" id="KW-0808">Transferase</keyword>
<dbReference type="InterPro" id="IPR029044">
    <property type="entry name" value="Nucleotide-diphossugar_trans"/>
</dbReference>
<evidence type="ECO:0000256" key="6">
    <source>
        <dbReference type="SAM" id="Phobius"/>
    </source>
</evidence>
<dbReference type="PANTHER" id="PTHR43646:SF2">
    <property type="entry name" value="GLYCOSYLTRANSFERASE 2-LIKE DOMAIN-CONTAINING PROTEIN"/>
    <property type="match status" value="1"/>
</dbReference>
<keyword evidence="3" id="KW-0328">Glycosyltransferase</keyword>
<accession>A0A0F9P1Y8</accession>
<comment type="subcellular location">
    <subcellularLocation>
        <location evidence="1">Cell membrane</location>
    </subcellularLocation>
</comment>
<gene>
    <name evidence="8" type="ORF">LCGC14_1268330</name>
</gene>
<reference evidence="8" key="1">
    <citation type="journal article" date="2015" name="Nature">
        <title>Complex archaea that bridge the gap between prokaryotes and eukaryotes.</title>
        <authorList>
            <person name="Spang A."/>
            <person name="Saw J.H."/>
            <person name="Jorgensen S.L."/>
            <person name="Zaremba-Niedzwiedzka K."/>
            <person name="Martijn J."/>
            <person name="Lind A.E."/>
            <person name="van Eijk R."/>
            <person name="Schleper C."/>
            <person name="Guy L."/>
            <person name="Ettema T.J."/>
        </authorList>
    </citation>
    <scope>NUCLEOTIDE SEQUENCE</scope>
</reference>
<name>A0A0F9P1Y8_9ZZZZ</name>
<dbReference type="AlphaFoldDB" id="A0A0F9P1Y8"/>
<feature type="domain" description="Glycosyltransferase 2-like" evidence="7">
    <location>
        <begin position="12"/>
        <end position="170"/>
    </location>
</feature>
<proteinExistence type="predicted"/>
<dbReference type="GO" id="GO:0016757">
    <property type="term" value="F:glycosyltransferase activity"/>
    <property type="evidence" value="ECO:0007669"/>
    <property type="project" value="UniProtKB-KW"/>
</dbReference>
<sequence length="308" mass="34878">MEKPPYHHQSISVIIPHLNQGKQLRRCLTALGAGNRIPDEVIVVDNGSHTVPDEICRDFAWVTLISQPLKGPGLARNLGAAQATGELLAFIDADCFPDLTWLAEAENSFRDPSVQISGGDVQIACIDPHHLTAVEAYESIFAFRMDRYIKRRGFCGTGNLVVRRDVFERIGAFRGLIVAEDREWGQRASFKGYQIHYSPDQVVYHPARPSLQALQVKWDRQLTHDWVGCRSVWGRINWALKALILALSPLAVIGQIIFTTRVTGLRNRMLAYFILVRIRLFRTKRMVLLLKGADGSRHLEQWNKFDAL</sequence>
<dbReference type="PANTHER" id="PTHR43646">
    <property type="entry name" value="GLYCOSYLTRANSFERASE"/>
    <property type="match status" value="1"/>
</dbReference>